<dbReference type="Proteomes" id="UP000195950">
    <property type="component" value="Unassembled WGS sequence"/>
</dbReference>
<feature type="domain" description="Glycosyl transferase family 1" evidence="1">
    <location>
        <begin position="192"/>
        <end position="352"/>
    </location>
</feature>
<dbReference type="Pfam" id="PF13439">
    <property type="entry name" value="Glyco_transf_4"/>
    <property type="match status" value="1"/>
</dbReference>
<gene>
    <name evidence="3" type="ORF">B5F32_15395</name>
</gene>
<dbReference type="Pfam" id="PF00534">
    <property type="entry name" value="Glycos_transf_1"/>
    <property type="match status" value="1"/>
</dbReference>
<dbReference type="Gene3D" id="3.40.50.2000">
    <property type="entry name" value="Glycogen Phosphorylase B"/>
    <property type="match status" value="2"/>
</dbReference>
<evidence type="ECO:0000259" key="1">
    <source>
        <dbReference type="Pfam" id="PF00534"/>
    </source>
</evidence>
<reference evidence="4" key="1">
    <citation type="submission" date="2017-04" db="EMBL/GenBank/DDBJ databases">
        <title>Function of individual gut microbiota members based on whole genome sequencing of pure cultures obtained from chicken caecum.</title>
        <authorList>
            <person name="Medvecky M."/>
            <person name="Cejkova D."/>
            <person name="Polansky O."/>
            <person name="Karasova D."/>
            <person name="Kubasova T."/>
            <person name="Cizek A."/>
            <person name="Rychlik I."/>
        </authorList>
    </citation>
    <scope>NUCLEOTIDE SEQUENCE [LARGE SCALE GENOMIC DNA]</scope>
    <source>
        <strain evidence="4">An199</strain>
    </source>
</reference>
<dbReference type="RefSeq" id="WP_087345786.1">
    <property type="nucleotide sequence ID" value="NZ_NFJX01000015.1"/>
</dbReference>
<dbReference type="PANTHER" id="PTHR12526">
    <property type="entry name" value="GLYCOSYLTRANSFERASE"/>
    <property type="match status" value="1"/>
</dbReference>
<dbReference type="PANTHER" id="PTHR12526:SF637">
    <property type="entry name" value="GLYCOSYLTRANSFERASE EPSF-RELATED"/>
    <property type="match status" value="1"/>
</dbReference>
<comment type="caution">
    <text evidence="3">The sequence shown here is derived from an EMBL/GenBank/DDBJ whole genome shotgun (WGS) entry which is preliminary data.</text>
</comment>
<evidence type="ECO:0000259" key="2">
    <source>
        <dbReference type="Pfam" id="PF13439"/>
    </source>
</evidence>
<proteinExistence type="predicted"/>
<sequence>MKVAFLTANNSRSAGGLFYTITSVTKYLLDKGIDVSVIGCNDKYSQQDMPVYRNVPLLTYNRTKLPILKTLGYSTDINYIIDKQYPQIIHQQGLWMYHSYASLIYKERHPECKIIIEPHGMLDPWAVQNSAWKKKIVGHLFEYKNLHSADCIHALCQSEYESIRKFGLKNPVAIIPNGVDLPKNLHFDCSFDKKILFYIGRIHPKKGIKELILGIAMVKKVNPALLKFWEIHIAGWDQNGYINELKHLVDVNNLVDNVRFVGSLYGEAKEKALSQANAFILPSFSEGLPMSVLEAWAYRLPVVMTDYCNLPEGFKSDAAFRISPTPESIFNTLQNVFSADNAKLKEIGDNGYNLVKQNFSWDRVANQTVKLYKYLLNEGEKPKFVYE</sequence>
<protein>
    <recommendedName>
        <fullName evidence="5">Glycosyltransferase</fullName>
    </recommendedName>
</protein>
<dbReference type="InterPro" id="IPR001296">
    <property type="entry name" value="Glyco_trans_1"/>
</dbReference>
<dbReference type="EMBL" id="NFJX01000015">
    <property type="protein sequence ID" value="OUP16568.1"/>
    <property type="molecule type" value="Genomic_DNA"/>
</dbReference>
<evidence type="ECO:0000313" key="3">
    <source>
        <dbReference type="EMBL" id="OUP16568.1"/>
    </source>
</evidence>
<dbReference type="GO" id="GO:0016757">
    <property type="term" value="F:glycosyltransferase activity"/>
    <property type="evidence" value="ECO:0007669"/>
    <property type="project" value="InterPro"/>
</dbReference>
<organism evidence="3 4">
    <name type="scientific">Parabacteroides distasonis</name>
    <dbReference type="NCBI Taxonomy" id="823"/>
    <lineage>
        <taxon>Bacteria</taxon>
        <taxon>Pseudomonadati</taxon>
        <taxon>Bacteroidota</taxon>
        <taxon>Bacteroidia</taxon>
        <taxon>Bacteroidales</taxon>
        <taxon>Tannerellaceae</taxon>
        <taxon>Parabacteroides</taxon>
    </lineage>
</organism>
<feature type="domain" description="Glycosyltransferase subfamily 4-like N-terminal" evidence="2">
    <location>
        <begin position="15"/>
        <end position="181"/>
    </location>
</feature>
<name>A0A1Y4I8A4_PARDI</name>
<evidence type="ECO:0008006" key="5">
    <source>
        <dbReference type="Google" id="ProtNLM"/>
    </source>
</evidence>
<dbReference type="InterPro" id="IPR028098">
    <property type="entry name" value="Glyco_trans_4-like_N"/>
</dbReference>
<dbReference type="AlphaFoldDB" id="A0A1Y4I8A4"/>
<evidence type="ECO:0000313" key="4">
    <source>
        <dbReference type="Proteomes" id="UP000195950"/>
    </source>
</evidence>
<dbReference type="SUPFAM" id="SSF53756">
    <property type="entry name" value="UDP-Glycosyltransferase/glycogen phosphorylase"/>
    <property type="match status" value="1"/>
</dbReference>
<accession>A0A1Y4I8A4</accession>